<dbReference type="Gene3D" id="3.30.710.10">
    <property type="entry name" value="Potassium Channel Kv1.1, Chain A"/>
    <property type="match status" value="1"/>
</dbReference>
<feature type="compositionally biased region" description="Acidic residues" evidence="1">
    <location>
        <begin position="106"/>
        <end position="119"/>
    </location>
</feature>
<evidence type="ECO:0008006" key="4">
    <source>
        <dbReference type="Google" id="ProtNLM"/>
    </source>
</evidence>
<name>A0A8H7IT31_9PEZI</name>
<dbReference type="Proteomes" id="UP000627934">
    <property type="component" value="Unassembled WGS sequence"/>
</dbReference>
<dbReference type="SUPFAM" id="SSF54695">
    <property type="entry name" value="POZ domain"/>
    <property type="match status" value="1"/>
</dbReference>
<accession>A0A8H7IT31</accession>
<reference evidence="2" key="1">
    <citation type="submission" date="2016-08" db="EMBL/GenBank/DDBJ databases">
        <authorList>
            <person name="Yan J."/>
        </authorList>
    </citation>
    <scope>NUCLEOTIDE SEQUENCE</scope>
    <source>
        <strain evidence="2">CSS-01s</strain>
    </source>
</reference>
<dbReference type="EMBL" id="MDYX01000046">
    <property type="protein sequence ID" value="KAF9630934.1"/>
    <property type="molecule type" value="Genomic_DNA"/>
</dbReference>
<reference evidence="2" key="2">
    <citation type="journal article" date="2018" name="DNA Res.">
        <title>Comparative genome and transcriptome analyses reveal adaptations to opportunistic infections in woody plant degrading pathogens of Botryosphaeriaceae.</title>
        <authorList>
            <person name="Yan J.Y."/>
            <person name="Zhao W.S."/>
            <person name="Chen Z."/>
            <person name="Xing Q.K."/>
            <person name="Zhang W."/>
            <person name="Chethana K.W.T."/>
            <person name="Xue M.F."/>
            <person name="Xu J.P."/>
            <person name="Phillips A.J.L."/>
            <person name="Wang Y."/>
            <person name="Liu J.H."/>
            <person name="Liu M."/>
            <person name="Zhou Y."/>
            <person name="Jayawardena R.S."/>
            <person name="Manawasinghe I.S."/>
            <person name="Huang J.B."/>
            <person name="Qiao G.H."/>
            <person name="Fu C.Y."/>
            <person name="Guo F.F."/>
            <person name="Dissanayake A.J."/>
            <person name="Peng Y.L."/>
            <person name="Hyde K.D."/>
            <person name="Li X.H."/>
        </authorList>
    </citation>
    <scope>NUCLEOTIDE SEQUENCE</scope>
    <source>
        <strain evidence="2">CSS-01s</strain>
    </source>
</reference>
<protein>
    <recommendedName>
        <fullName evidence="4">BTB domain-containing protein</fullName>
    </recommendedName>
</protein>
<proteinExistence type="predicted"/>
<evidence type="ECO:0000313" key="3">
    <source>
        <dbReference type="Proteomes" id="UP000627934"/>
    </source>
</evidence>
<gene>
    <name evidence="2" type="ORF">BFW01_g1805</name>
</gene>
<dbReference type="AlphaFoldDB" id="A0A8H7IT31"/>
<sequence>MSRINQEYRKPDRIAEPFLTCCARTFRAGTFDFYVGPDEVHFILYKNLVSRYSEPLGRMMTNGMKESREGKAFLKDVDPDTFFRFAEFIHSGDYSAVDPVEVPLTPEDDDDILSEDEDTVSDKAPSVTSERSVRSYPRSPPPPDDARGQFYDEVTRRWIDCPRTPREDEREENPNDEATPPPPLPFPVDAAPGLNESPSMSYSETFACHISLYYFAELYFVLGLKELAKQKLSEALNIFACFPERTGDICHVVRLVYNHEDGNTHPSPLHGVISQYAANNFKVLTSSRRFKNLLAEGGPFPPDLCRKVARLLN</sequence>
<evidence type="ECO:0000256" key="1">
    <source>
        <dbReference type="SAM" id="MobiDB-lite"/>
    </source>
</evidence>
<organism evidence="2 3">
    <name type="scientific">Lasiodiplodia theobromae</name>
    <dbReference type="NCBI Taxonomy" id="45133"/>
    <lineage>
        <taxon>Eukaryota</taxon>
        <taxon>Fungi</taxon>
        <taxon>Dikarya</taxon>
        <taxon>Ascomycota</taxon>
        <taxon>Pezizomycotina</taxon>
        <taxon>Dothideomycetes</taxon>
        <taxon>Dothideomycetes incertae sedis</taxon>
        <taxon>Botryosphaeriales</taxon>
        <taxon>Botryosphaeriaceae</taxon>
        <taxon>Lasiodiplodia</taxon>
    </lineage>
</organism>
<comment type="caution">
    <text evidence="2">The sequence shown here is derived from an EMBL/GenBank/DDBJ whole genome shotgun (WGS) entry which is preliminary data.</text>
</comment>
<feature type="region of interest" description="Disordered" evidence="1">
    <location>
        <begin position="162"/>
        <end position="192"/>
    </location>
</feature>
<dbReference type="InterPro" id="IPR011333">
    <property type="entry name" value="SKP1/BTB/POZ_sf"/>
</dbReference>
<feature type="region of interest" description="Disordered" evidence="1">
    <location>
        <begin position="98"/>
        <end position="149"/>
    </location>
</feature>
<evidence type="ECO:0000313" key="2">
    <source>
        <dbReference type="EMBL" id="KAF9630934.1"/>
    </source>
</evidence>
<dbReference type="PANTHER" id="PTHR47843">
    <property type="entry name" value="BTB DOMAIN-CONTAINING PROTEIN-RELATED"/>
    <property type="match status" value="1"/>
</dbReference>